<evidence type="ECO:0000256" key="3">
    <source>
        <dbReference type="ARBA" id="ARBA00022801"/>
    </source>
</evidence>
<keyword evidence="6" id="KW-0732">Signal</keyword>
<keyword evidence="9" id="KW-1185">Reference proteome</keyword>
<dbReference type="STRING" id="79604.AAY81_02045"/>
<protein>
    <submittedName>
        <fullName evidence="8">Cell wall-associated hydrolase, NlpC family</fullName>
    </submittedName>
</protein>
<dbReference type="SUPFAM" id="SSF54001">
    <property type="entry name" value="Cysteine proteinases"/>
    <property type="match status" value="1"/>
</dbReference>
<dbReference type="EMBL" id="FOEC01000008">
    <property type="protein sequence ID" value="SEO84729.1"/>
    <property type="molecule type" value="Genomic_DNA"/>
</dbReference>
<dbReference type="GO" id="GO:0008234">
    <property type="term" value="F:cysteine-type peptidase activity"/>
    <property type="evidence" value="ECO:0007669"/>
    <property type="project" value="UniProtKB-KW"/>
</dbReference>
<dbReference type="Gene3D" id="3.90.1720.10">
    <property type="entry name" value="endopeptidase domain like (from Nostoc punctiforme)"/>
    <property type="match status" value="1"/>
</dbReference>
<evidence type="ECO:0000256" key="4">
    <source>
        <dbReference type="ARBA" id="ARBA00022807"/>
    </source>
</evidence>
<keyword evidence="3 8" id="KW-0378">Hydrolase</keyword>
<dbReference type="PANTHER" id="PTHR47359">
    <property type="entry name" value="PEPTIDOGLYCAN DL-ENDOPEPTIDASE CWLO"/>
    <property type="match status" value="1"/>
</dbReference>
<reference evidence="9" key="1">
    <citation type="submission" date="2016-10" db="EMBL/GenBank/DDBJ databases">
        <authorList>
            <person name="Varghese N."/>
        </authorList>
    </citation>
    <scope>NUCLEOTIDE SEQUENCE [LARGE SCALE GENOMIC DNA]</scope>
    <source>
        <strain evidence="9">DSM 21843</strain>
    </source>
</reference>
<evidence type="ECO:0000313" key="9">
    <source>
        <dbReference type="Proteomes" id="UP000182975"/>
    </source>
</evidence>
<sequence length="341" mass="37388">MVAGMGALAAAGALGCALPRLAHADELTELKTKQYDIQQQIIQMRGEVETAADNYQKALEEHTAAEGEVAEAQKLIGVNNKRIGELQDRMGDRMRLEYKTGLAGIYDLLFGASTFEQFVTQIDMYDYINKADADMVQETKDLRAQNEEAKRKKEEQEQIARSKMDEANRIKTEAEQKTAELQSLYDSLDAQAKELLEVAQAQAMASADWPVDIIGNPRNIEPFPDIIDYALSRVGCPYVWGAAGPDTFDCSGLVIWAFAQAGIKGMPHYTGSLYELAHARGAIVNLTDVKPGDILFRPGHCGIALADGGLPYVHAPNTGALVRTTDSLSYSKFVCGLRFPH</sequence>
<evidence type="ECO:0000313" key="8">
    <source>
        <dbReference type="EMBL" id="SEO84729.1"/>
    </source>
</evidence>
<evidence type="ECO:0000256" key="2">
    <source>
        <dbReference type="ARBA" id="ARBA00022670"/>
    </source>
</evidence>
<comment type="similarity">
    <text evidence="1">Belongs to the peptidase C40 family.</text>
</comment>
<dbReference type="InterPro" id="IPR000064">
    <property type="entry name" value="NLP_P60_dom"/>
</dbReference>
<dbReference type="InterPro" id="IPR051794">
    <property type="entry name" value="PG_Endopeptidase_C40"/>
</dbReference>
<dbReference type="Proteomes" id="UP000182975">
    <property type="component" value="Unassembled WGS sequence"/>
</dbReference>
<accession>A0A1H8T120</accession>
<dbReference type="Gene3D" id="6.10.250.3150">
    <property type="match status" value="1"/>
</dbReference>
<keyword evidence="5" id="KW-0175">Coiled coil</keyword>
<keyword evidence="2" id="KW-0645">Protease</keyword>
<keyword evidence="4" id="KW-0788">Thiol protease</keyword>
<evidence type="ECO:0000259" key="7">
    <source>
        <dbReference type="PROSITE" id="PS51935"/>
    </source>
</evidence>
<organism evidence="8 9">
    <name type="scientific">Denitrobacterium detoxificans</name>
    <dbReference type="NCBI Taxonomy" id="79604"/>
    <lineage>
        <taxon>Bacteria</taxon>
        <taxon>Bacillati</taxon>
        <taxon>Actinomycetota</taxon>
        <taxon>Coriobacteriia</taxon>
        <taxon>Eggerthellales</taxon>
        <taxon>Eggerthellaceae</taxon>
        <taxon>Denitrobacterium</taxon>
    </lineage>
</organism>
<dbReference type="PROSITE" id="PS51935">
    <property type="entry name" value="NLPC_P60"/>
    <property type="match status" value="1"/>
</dbReference>
<feature type="coiled-coil region" evidence="5">
    <location>
        <begin position="128"/>
        <end position="191"/>
    </location>
</feature>
<evidence type="ECO:0000256" key="5">
    <source>
        <dbReference type="SAM" id="Coils"/>
    </source>
</evidence>
<feature type="chain" id="PRO_5010271216" evidence="6">
    <location>
        <begin position="25"/>
        <end position="341"/>
    </location>
</feature>
<name>A0A1H8T120_9ACTN</name>
<dbReference type="AlphaFoldDB" id="A0A1H8T120"/>
<dbReference type="PANTHER" id="PTHR47359:SF3">
    <property type="entry name" value="NLP_P60 DOMAIN-CONTAINING PROTEIN-RELATED"/>
    <property type="match status" value="1"/>
</dbReference>
<evidence type="ECO:0000256" key="1">
    <source>
        <dbReference type="ARBA" id="ARBA00007074"/>
    </source>
</evidence>
<feature type="domain" description="NlpC/P60" evidence="7">
    <location>
        <begin position="220"/>
        <end position="340"/>
    </location>
</feature>
<proteinExistence type="inferred from homology"/>
<dbReference type="InterPro" id="IPR038765">
    <property type="entry name" value="Papain-like_cys_pep_sf"/>
</dbReference>
<feature type="signal peptide" evidence="6">
    <location>
        <begin position="1"/>
        <end position="24"/>
    </location>
</feature>
<dbReference type="GO" id="GO:0006508">
    <property type="term" value="P:proteolysis"/>
    <property type="evidence" value="ECO:0007669"/>
    <property type="project" value="UniProtKB-KW"/>
</dbReference>
<evidence type="ECO:0000256" key="6">
    <source>
        <dbReference type="SAM" id="SignalP"/>
    </source>
</evidence>
<feature type="coiled-coil region" evidence="5">
    <location>
        <begin position="41"/>
        <end position="75"/>
    </location>
</feature>
<gene>
    <name evidence="8" type="ORF">SAMN02910314_01382</name>
</gene>
<dbReference type="Pfam" id="PF00877">
    <property type="entry name" value="NLPC_P60"/>
    <property type="match status" value="1"/>
</dbReference>